<accession>A0AAE3H2X6</accession>
<dbReference type="Proteomes" id="UP001204144">
    <property type="component" value="Unassembled WGS sequence"/>
</dbReference>
<sequence>MRLFCFYTLTILSLAPDAITETVNASRDLLLGVFRVNTAQNTLPWRSSSPKHTPMHFCVGVCFYIGFKFTNYQNFSSNSKFKAKFETPLFNYIK</sequence>
<evidence type="ECO:0000313" key="1">
    <source>
        <dbReference type="EMBL" id="MCP9763647.1"/>
    </source>
</evidence>
<reference evidence="1 2" key="1">
    <citation type="submission" date="2018-11" db="EMBL/GenBank/DDBJ databases">
        <title>Novel bacteria species description.</title>
        <authorList>
            <person name="Han J.-H."/>
        </authorList>
    </citation>
    <scope>NUCLEOTIDE SEQUENCE [LARGE SCALE GENOMIC DNA]</scope>
    <source>
        <strain evidence="1 2">KCTC23259</strain>
    </source>
</reference>
<organism evidence="1 2">
    <name type="scientific">Lacihabitans soyangensis</name>
    <dbReference type="NCBI Taxonomy" id="869394"/>
    <lineage>
        <taxon>Bacteria</taxon>
        <taxon>Pseudomonadati</taxon>
        <taxon>Bacteroidota</taxon>
        <taxon>Cytophagia</taxon>
        <taxon>Cytophagales</taxon>
        <taxon>Leadbetterellaceae</taxon>
        <taxon>Lacihabitans</taxon>
    </lineage>
</organism>
<gene>
    <name evidence="1" type="ORF">EGI31_11845</name>
</gene>
<proteinExistence type="predicted"/>
<comment type="caution">
    <text evidence="1">The sequence shown here is derived from an EMBL/GenBank/DDBJ whole genome shotgun (WGS) entry which is preliminary data.</text>
</comment>
<evidence type="ECO:0000313" key="2">
    <source>
        <dbReference type="Proteomes" id="UP001204144"/>
    </source>
</evidence>
<dbReference type="AlphaFoldDB" id="A0AAE3H2X6"/>
<dbReference type="EMBL" id="RJUF01000034">
    <property type="protein sequence ID" value="MCP9763647.1"/>
    <property type="molecule type" value="Genomic_DNA"/>
</dbReference>
<protein>
    <submittedName>
        <fullName evidence="1">Uncharacterized protein</fullName>
    </submittedName>
</protein>
<name>A0AAE3H2X6_9BACT</name>
<keyword evidence="2" id="KW-1185">Reference proteome</keyword>